<gene>
    <name evidence="2" type="ORF">EKG39_02895</name>
</gene>
<sequence length="100" mass="11592">MMRNTLYVGILFAVALFIVPAEAAYQEYKCHVSSTKKGEQIVFYRWKEKDVQLKVAGLPGKQLTDHQGKKYFIRNVFECVSLGEDFSSEKAKRLDERTLR</sequence>
<dbReference type="Proteomes" id="UP000282060">
    <property type="component" value="Unassembled WGS sequence"/>
</dbReference>
<protein>
    <submittedName>
        <fullName evidence="2">Uncharacterized protein</fullName>
    </submittedName>
</protein>
<evidence type="ECO:0000256" key="1">
    <source>
        <dbReference type="SAM" id="SignalP"/>
    </source>
</evidence>
<name>A0A431WGW6_9GAMM</name>
<dbReference type="AlphaFoldDB" id="A0A431WGW6"/>
<dbReference type="EMBL" id="RXNV01000001">
    <property type="protein sequence ID" value="RTR34621.1"/>
    <property type="molecule type" value="Genomic_DNA"/>
</dbReference>
<comment type="caution">
    <text evidence="2">The sequence shown here is derived from an EMBL/GenBank/DDBJ whole genome shotgun (WGS) entry which is preliminary data.</text>
</comment>
<feature type="chain" id="PRO_5019173475" evidence="1">
    <location>
        <begin position="24"/>
        <end position="100"/>
    </location>
</feature>
<feature type="signal peptide" evidence="1">
    <location>
        <begin position="1"/>
        <end position="23"/>
    </location>
</feature>
<organism evidence="2 3">
    <name type="scientific">Shewanella atlantica</name>
    <dbReference type="NCBI Taxonomy" id="271099"/>
    <lineage>
        <taxon>Bacteria</taxon>
        <taxon>Pseudomonadati</taxon>
        <taxon>Pseudomonadota</taxon>
        <taxon>Gammaproteobacteria</taxon>
        <taxon>Alteromonadales</taxon>
        <taxon>Shewanellaceae</taxon>
        <taxon>Shewanella</taxon>
    </lineage>
</organism>
<evidence type="ECO:0000313" key="3">
    <source>
        <dbReference type="Proteomes" id="UP000282060"/>
    </source>
</evidence>
<dbReference type="NCBIfam" id="NF038109">
    <property type="entry name" value="tapY2_fam"/>
    <property type="match status" value="1"/>
</dbReference>
<reference evidence="2 3" key="1">
    <citation type="submission" date="2018-12" db="EMBL/GenBank/DDBJ databases">
        <authorList>
            <person name="Yu L."/>
        </authorList>
    </citation>
    <scope>NUCLEOTIDE SEQUENCE [LARGE SCALE GENOMIC DNA]</scope>
    <source>
        <strain evidence="2 3">HAW-EB5</strain>
    </source>
</reference>
<keyword evidence="1" id="KW-0732">Signal</keyword>
<proteinExistence type="predicted"/>
<evidence type="ECO:0000313" key="2">
    <source>
        <dbReference type="EMBL" id="RTR34621.1"/>
    </source>
</evidence>
<dbReference type="InterPro" id="IPR049848">
    <property type="entry name" value="TapY2-like"/>
</dbReference>
<keyword evidence="3" id="KW-1185">Reference proteome</keyword>
<accession>A0A431WGW6</accession>
<dbReference type="OrthoDB" id="6267358at2"/>
<dbReference type="RefSeq" id="WP_126504025.1">
    <property type="nucleotide sequence ID" value="NZ_RXNV01000001.1"/>
</dbReference>